<reference evidence="8 9" key="1">
    <citation type="submission" date="2019-01" db="EMBL/GenBank/DDBJ databases">
        <title>Novel species of Nocardioides.</title>
        <authorList>
            <person name="Liu Q."/>
            <person name="Xin Y.-H."/>
        </authorList>
    </citation>
    <scope>NUCLEOTIDE SEQUENCE [LARGE SCALE GENOMIC DNA]</scope>
    <source>
        <strain evidence="8 9">CGMCC 4.6875</strain>
    </source>
</reference>
<evidence type="ECO:0000313" key="8">
    <source>
        <dbReference type="EMBL" id="RYC03739.1"/>
    </source>
</evidence>
<dbReference type="Proteomes" id="UP000293291">
    <property type="component" value="Unassembled WGS sequence"/>
</dbReference>
<evidence type="ECO:0000256" key="1">
    <source>
        <dbReference type="ARBA" id="ARBA00004613"/>
    </source>
</evidence>
<feature type="region of interest" description="Disordered" evidence="5">
    <location>
        <begin position="41"/>
        <end position="68"/>
    </location>
</feature>
<evidence type="ECO:0000256" key="5">
    <source>
        <dbReference type="SAM" id="MobiDB-lite"/>
    </source>
</evidence>
<feature type="compositionally biased region" description="Low complexity" evidence="5">
    <location>
        <begin position="41"/>
        <end position="51"/>
    </location>
</feature>
<feature type="domain" description="SGNH hydrolase-type esterase" evidence="7">
    <location>
        <begin position="100"/>
        <end position="296"/>
    </location>
</feature>
<evidence type="ECO:0000313" key="9">
    <source>
        <dbReference type="Proteomes" id="UP000293291"/>
    </source>
</evidence>
<proteinExistence type="predicted"/>
<comment type="subcellular location">
    <subcellularLocation>
        <location evidence="1">Secreted</location>
    </subcellularLocation>
</comment>
<keyword evidence="4" id="KW-0106">Calcium</keyword>
<dbReference type="InterPro" id="IPR013830">
    <property type="entry name" value="SGNH_hydro"/>
</dbReference>
<dbReference type="Pfam" id="PF13472">
    <property type="entry name" value="Lipase_GDSL_2"/>
    <property type="match status" value="1"/>
</dbReference>
<dbReference type="SUPFAM" id="SSF52266">
    <property type="entry name" value="SGNH hydrolase"/>
    <property type="match status" value="1"/>
</dbReference>
<keyword evidence="8" id="KW-0378">Hydrolase</keyword>
<evidence type="ECO:0000259" key="7">
    <source>
        <dbReference type="Pfam" id="PF13472"/>
    </source>
</evidence>
<protein>
    <submittedName>
        <fullName evidence="8">SGNH/GDSL hydrolase family protein</fullName>
    </submittedName>
</protein>
<dbReference type="Gene3D" id="3.40.50.1110">
    <property type="entry name" value="SGNH hydrolase"/>
    <property type="match status" value="1"/>
</dbReference>
<feature type="region of interest" description="Disordered" evidence="5">
    <location>
        <begin position="308"/>
        <end position="334"/>
    </location>
</feature>
<gene>
    <name evidence="8" type="ORF">EUA07_04695</name>
</gene>
<dbReference type="EMBL" id="SDWU01000004">
    <property type="protein sequence ID" value="RYC03739.1"/>
    <property type="molecule type" value="Genomic_DNA"/>
</dbReference>
<feature type="signal peptide" evidence="6">
    <location>
        <begin position="1"/>
        <end position="30"/>
    </location>
</feature>
<evidence type="ECO:0000256" key="4">
    <source>
        <dbReference type="ARBA" id="ARBA00022837"/>
    </source>
</evidence>
<dbReference type="InterPro" id="IPR059100">
    <property type="entry name" value="TSP3_bac"/>
</dbReference>
<evidence type="ECO:0000256" key="6">
    <source>
        <dbReference type="SAM" id="SignalP"/>
    </source>
</evidence>
<keyword evidence="3 6" id="KW-0732">Signal</keyword>
<dbReference type="OrthoDB" id="3788997at2"/>
<sequence length="423" mass="44517">MPATRPSTRATRWWRVAPASVLVVVTCAGAQLTAAQVTAVASTSPATPAGAGRVAPRLDGDGDGLSDRRELGASALQQPDLVPLTTALAQRRVRSVRLLFLGSSTTYGVGASSRATRYADQVVAGLQATFPSGTGAVAPVRDLRRSTLRPDRSPGVQGINGGMGGATAETYFTDAHAYAVRLLQPTCVVHLIGSNDTVEDVPVASFRERVEAVVRRIDALSVRRPCHLLVQPVRRYQVAVDAWAAYGEALRQTALAHRRVAYVDAGAAFEERDALGADPSDLIGTDAVHLTDAGHTLLAATVLGALPPTRDGLGTGTDPRDADTDGDGLTDGREVRGHVIRQRVVRCGGRVVARLRSRSLPYVRDTDGDGIGDQREASGYRLRDGRSVRSDPGEPDTDGDGRTDGREAGTPGGDPTTCRRPAG</sequence>
<keyword evidence="2" id="KW-0964">Secreted</keyword>
<feature type="compositionally biased region" description="Basic and acidic residues" evidence="5">
    <location>
        <begin position="364"/>
        <end position="392"/>
    </location>
</feature>
<accession>A0A4Q2SIG4</accession>
<dbReference type="PANTHER" id="PTHR30383">
    <property type="entry name" value="THIOESTERASE 1/PROTEASE 1/LYSOPHOSPHOLIPASE L1"/>
    <property type="match status" value="1"/>
</dbReference>
<evidence type="ECO:0000256" key="2">
    <source>
        <dbReference type="ARBA" id="ARBA00022525"/>
    </source>
</evidence>
<dbReference type="InterPro" id="IPR051532">
    <property type="entry name" value="Ester_Hydrolysis_Enzymes"/>
</dbReference>
<keyword evidence="9" id="KW-1185">Reference proteome</keyword>
<feature type="chain" id="PRO_5039266552" evidence="6">
    <location>
        <begin position="31"/>
        <end position="423"/>
    </location>
</feature>
<dbReference type="GO" id="GO:0016787">
    <property type="term" value="F:hydrolase activity"/>
    <property type="evidence" value="ECO:0007669"/>
    <property type="project" value="UniProtKB-KW"/>
</dbReference>
<dbReference type="AlphaFoldDB" id="A0A4Q2SIG4"/>
<comment type="caution">
    <text evidence="8">The sequence shown here is derived from an EMBL/GenBank/DDBJ whole genome shotgun (WGS) entry which is preliminary data.</text>
</comment>
<evidence type="ECO:0000256" key="3">
    <source>
        <dbReference type="ARBA" id="ARBA00022729"/>
    </source>
</evidence>
<dbReference type="InterPro" id="IPR036514">
    <property type="entry name" value="SGNH_hydro_sf"/>
</dbReference>
<dbReference type="Pfam" id="PF18884">
    <property type="entry name" value="TSP3_bac"/>
    <property type="match status" value="3"/>
</dbReference>
<dbReference type="CDD" id="cd00229">
    <property type="entry name" value="SGNH_hydrolase"/>
    <property type="match status" value="1"/>
</dbReference>
<name>A0A4Q2SIG4_9ACTN</name>
<feature type="region of interest" description="Disordered" evidence="5">
    <location>
        <begin position="362"/>
        <end position="423"/>
    </location>
</feature>
<feature type="compositionally biased region" description="Basic and acidic residues" evidence="5">
    <location>
        <begin position="56"/>
        <end position="68"/>
    </location>
</feature>
<dbReference type="RefSeq" id="WP_129453837.1">
    <property type="nucleotide sequence ID" value="NZ_JACXYX010000004.1"/>
</dbReference>
<organism evidence="8 9">
    <name type="scientific">Nocardioides ganghwensis</name>
    <dbReference type="NCBI Taxonomy" id="252230"/>
    <lineage>
        <taxon>Bacteria</taxon>
        <taxon>Bacillati</taxon>
        <taxon>Actinomycetota</taxon>
        <taxon>Actinomycetes</taxon>
        <taxon>Propionibacteriales</taxon>
        <taxon>Nocardioidaceae</taxon>
        <taxon>Nocardioides</taxon>
    </lineage>
</organism>